<proteinExistence type="inferred from homology"/>
<dbReference type="InterPro" id="IPR013500">
    <property type="entry name" value="TopoI_cat_euk"/>
</dbReference>
<evidence type="ECO:0000256" key="1">
    <source>
        <dbReference type="ARBA" id="ARBA00000213"/>
    </source>
</evidence>
<feature type="domain" description="DNA topoisomerase IB N-terminal" evidence="8">
    <location>
        <begin position="38"/>
        <end position="86"/>
    </location>
</feature>
<dbReference type="InterPro" id="IPR011010">
    <property type="entry name" value="DNA_brk_join_enz"/>
</dbReference>
<evidence type="ECO:0000256" key="6">
    <source>
        <dbReference type="ARBA" id="ARBA00023235"/>
    </source>
</evidence>
<dbReference type="InterPro" id="IPR001631">
    <property type="entry name" value="TopoI"/>
</dbReference>
<dbReference type="Gene3D" id="3.90.15.10">
    <property type="entry name" value="Topoisomerase I, Chain A, domain 3"/>
    <property type="match status" value="1"/>
</dbReference>
<dbReference type="Pfam" id="PF21338">
    <property type="entry name" value="Top1B_N_bact"/>
    <property type="match status" value="1"/>
</dbReference>
<dbReference type="EMBL" id="JBHTFQ010000006">
    <property type="protein sequence ID" value="MFC7705147.1"/>
    <property type="molecule type" value="Genomic_DNA"/>
</dbReference>
<evidence type="ECO:0000259" key="8">
    <source>
        <dbReference type="Pfam" id="PF21338"/>
    </source>
</evidence>
<sequence>MVLHDPSMAAAASLPIRPRLCHVSDDMPGIRRRRCGKGFTYVGPDGATITCTRLRGRIAALAVPPAWQEVWICTDPEGHIQATGIDADGRKQYRYHPDWNAWRAEVKFGQLPAFGTALPRIRRRVQRDLQADPGSPEFAVAALVLLLDRAHLRIGSRRHTATSGTFGATTLLTRHVTLGEDGTVRLRFRAKGGKRVRRTLRDKALHRVLQEIDDLPGRNLFTWMDPSGGVHPVTSGQVNDWLSETTGGVGVTAKTFRTWAGTVSALAAAVDARREGARLTVSAMTGAAAERLHNTPAICRKSYIHPEVLALTDLPAEERDALLDTPVPATPRGLLAAERRLLSFLSP</sequence>
<comment type="caution">
    <text evidence="9">The sequence shown here is derived from an EMBL/GenBank/DDBJ whole genome shotgun (WGS) entry which is preliminary data.</text>
</comment>
<accession>A0ABW2UKB6</accession>
<keyword evidence="6" id="KW-0413">Isomerase</keyword>
<dbReference type="SUPFAM" id="SSF55869">
    <property type="entry name" value="DNA topoisomerase I domain"/>
    <property type="match status" value="1"/>
</dbReference>
<dbReference type="Pfam" id="PF01028">
    <property type="entry name" value="Topoisom_I"/>
    <property type="match status" value="1"/>
</dbReference>
<organism evidence="9 10">
    <name type="scientific">Plastorhodobacter daqingensis</name>
    <dbReference type="NCBI Taxonomy" id="1387281"/>
    <lineage>
        <taxon>Bacteria</taxon>
        <taxon>Pseudomonadati</taxon>
        <taxon>Pseudomonadota</taxon>
        <taxon>Alphaproteobacteria</taxon>
        <taxon>Rhodobacterales</taxon>
        <taxon>Paracoccaceae</taxon>
        <taxon>Plastorhodobacter</taxon>
    </lineage>
</organism>
<dbReference type="Gene3D" id="3.30.66.10">
    <property type="entry name" value="DNA topoisomerase I domain"/>
    <property type="match status" value="1"/>
</dbReference>
<evidence type="ECO:0000259" key="7">
    <source>
        <dbReference type="Pfam" id="PF01028"/>
    </source>
</evidence>
<name>A0ABW2UKB6_9RHOB</name>
<dbReference type="PROSITE" id="PS52038">
    <property type="entry name" value="TOPO_IB_2"/>
    <property type="match status" value="1"/>
</dbReference>
<keyword evidence="5" id="KW-0238">DNA-binding</keyword>
<evidence type="ECO:0000256" key="4">
    <source>
        <dbReference type="ARBA" id="ARBA00023029"/>
    </source>
</evidence>
<dbReference type="InterPro" id="IPR035447">
    <property type="entry name" value="DNA_topo_I_N_sf"/>
</dbReference>
<dbReference type="Gene3D" id="1.10.132.120">
    <property type="match status" value="1"/>
</dbReference>
<dbReference type="Proteomes" id="UP001596516">
    <property type="component" value="Unassembled WGS sequence"/>
</dbReference>
<evidence type="ECO:0000313" key="10">
    <source>
        <dbReference type="Proteomes" id="UP001596516"/>
    </source>
</evidence>
<dbReference type="InterPro" id="IPR049331">
    <property type="entry name" value="Top1B_N_bact"/>
</dbReference>
<evidence type="ECO:0000256" key="2">
    <source>
        <dbReference type="ARBA" id="ARBA00006645"/>
    </source>
</evidence>
<reference evidence="10" key="1">
    <citation type="journal article" date="2019" name="Int. J. Syst. Evol. Microbiol.">
        <title>The Global Catalogue of Microorganisms (GCM) 10K type strain sequencing project: providing services to taxonomists for standard genome sequencing and annotation.</title>
        <authorList>
            <consortium name="The Broad Institute Genomics Platform"/>
            <consortium name="The Broad Institute Genome Sequencing Center for Infectious Disease"/>
            <person name="Wu L."/>
            <person name="Ma J."/>
        </authorList>
    </citation>
    <scope>NUCLEOTIDE SEQUENCE [LARGE SCALE GENOMIC DNA]</scope>
    <source>
        <strain evidence="10">CGMCC 1.12750</strain>
    </source>
</reference>
<dbReference type="SUPFAM" id="SSF56349">
    <property type="entry name" value="DNA breaking-rejoining enzymes"/>
    <property type="match status" value="1"/>
</dbReference>
<dbReference type="PRINTS" id="PR00416">
    <property type="entry name" value="EUTPISMRASEI"/>
</dbReference>
<dbReference type="RefSeq" id="WP_377404527.1">
    <property type="nucleotide sequence ID" value="NZ_JBHTFQ010000006.1"/>
</dbReference>
<protein>
    <recommendedName>
        <fullName evidence="3">DNA topoisomerase</fullName>
        <ecNumber evidence="3">5.6.2.1</ecNumber>
    </recommendedName>
</protein>
<comment type="catalytic activity">
    <reaction evidence="1">
        <text>ATP-independent breakage of single-stranded DNA, followed by passage and rejoining.</text>
        <dbReference type="EC" id="5.6.2.1"/>
    </reaction>
</comment>
<gene>
    <name evidence="9" type="ORF">ACFQXB_13160</name>
</gene>
<evidence type="ECO:0000256" key="5">
    <source>
        <dbReference type="ARBA" id="ARBA00023125"/>
    </source>
</evidence>
<keyword evidence="10" id="KW-1185">Reference proteome</keyword>
<dbReference type="EC" id="5.6.2.1" evidence="3"/>
<comment type="similarity">
    <text evidence="2">Belongs to the type IB topoisomerase family.</text>
</comment>
<feature type="domain" description="DNA topoisomerase I catalytic core eukaryotic-type" evidence="7">
    <location>
        <begin position="105"/>
        <end position="265"/>
    </location>
</feature>
<keyword evidence="4" id="KW-0799">Topoisomerase</keyword>
<evidence type="ECO:0000313" key="9">
    <source>
        <dbReference type="EMBL" id="MFC7705147.1"/>
    </source>
</evidence>
<dbReference type="InterPro" id="IPR014711">
    <property type="entry name" value="TopoI_cat_a-hlx-sub_euk"/>
</dbReference>
<evidence type="ECO:0000256" key="3">
    <source>
        <dbReference type="ARBA" id="ARBA00012891"/>
    </source>
</evidence>